<dbReference type="SUPFAM" id="SSF48498">
    <property type="entry name" value="Tetracyclin repressor-like, C-terminal domain"/>
    <property type="match status" value="1"/>
</dbReference>
<keyword evidence="3" id="KW-0804">Transcription</keyword>
<dbReference type="STRING" id="28042.GU90_16675"/>
<dbReference type="InterPro" id="IPR036271">
    <property type="entry name" value="Tet_transcr_reg_TetR-rel_C_sf"/>
</dbReference>
<dbReference type="InterPro" id="IPR009057">
    <property type="entry name" value="Homeodomain-like_sf"/>
</dbReference>
<keyword evidence="8" id="KW-1185">Reference proteome</keyword>
<accession>A0A073B6T2</accession>
<dbReference type="PROSITE" id="PS50977">
    <property type="entry name" value="HTH_TETR_2"/>
    <property type="match status" value="1"/>
</dbReference>
<dbReference type="SUPFAM" id="SSF46689">
    <property type="entry name" value="Homeodomain-like"/>
    <property type="match status" value="1"/>
</dbReference>
<evidence type="ECO:0000313" key="8">
    <source>
        <dbReference type="Proteomes" id="UP000031419"/>
    </source>
</evidence>
<proteinExistence type="predicted"/>
<dbReference type="PANTHER" id="PTHR47506">
    <property type="entry name" value="TRANSCRIPTIONAL REGULATORY PROTEIN"/>
    <property type="match status" value="1"/>
</dbReference>
<evidence type="ECO:0000256" key="5">
    <source>
        <dbReference type="SAM" id="MobiDB-lite"/>
    </source>
</evidence>
<dbReference type="Pfam" id="PF00440">
    <property type="entry name" value="TetR_N"/>
    <property type="match status" value="1"/>
</dbReference>
<evidence type="ECO:0000256" key="2">
    <source>
        <dbReference type="ARBA" id="ARBA00023125"/>
    </source>
</evidence>
<feature type="region of interest" description="Disordered" evidence="5">
    <location>
        <begin position="1"/>
        <end position="22"/>
    </location>
</feature>
<dbReference type="eggNOG" id="COG1309">
    <property type="taxonomic scope" value="Bacteria"/>
</dbReference>
<gene>
    <name evidence="7" type="ORF">GU90_16675</name>
</gene>
<sequence length="234" mass="26266">MSRTRSAADSATGSGTRETARRAKTRERLMNAAYRQFCQHGINGTSIEAITDDAGFTRGAFYSNFASKEELFLALAERENRLRLAMLRKRFDEIVATLGRPTSKPGPELIEEVIADILSFQPQERQWCLLNIEFRLLAMRNPQVAPKFLETIRTFQNQLAELIDTAMASVGLRFVVDSAHLTRMLLNQFESAMVNAILSGTDDPEGAVRDEMMRTLPSLVDRLTELSPPQQPDA</sequence>
<feature type="DNA-binding region" description="H-T-H motif" evidence="4">
    <location>
        <begin position="46"/>
        <end position="65"/>
    </location>
</feature>
<dbReference type="PRINTS" id="PR00455">
    <property type="entry name" value="HTHTETR"/>
</dbReference>
<keyword evidence="2 4" id="KW-0238">DNA-binding</keyword>
<comment type="caution">
    <text evidence="7">The sequence shown here is derived from an EMBL/GenBank/DDBJ whole genome shotgun (WGS) entry which is preliminary data.</text>
</comment>
<evidence type="ECO:0000256" key="1">
    <source>
        <dbReference type="ARBA" id="ARBA00023015"/>
    </source>
</evidence>
<dbReference type="InterPro" id="IPR001647">
    <property type="entry name" value="HTH_TetR"/>
</dbReference>
<dbReference type="AlphaFoldDB" id="A0A073B6T2"/>
<dbReference type="Proteomes" id="UP000031419">
    <property type="component" value="Unassembled WGS sequence"/>
</dbReference>
<dbReference type="GO" id="GO:0003677">
    <property type="term" value="F:DNA binding"/>
    <property type="evidence" value="ECO:0007669"/>
    <property type="project" value="UniProtKB-UniRule"/>
</dbReference>
<keyword evidence="1" id="KW-0805">Transcription regulation</keyword>
<evidence type="ECO:0000259" key="6">
    <source>
        <dbReference type="PROSITE" id="PS50977"/>
    </source>
</evidence>
<dbReference type="EMBL" id="JNVU01000039">
    <property type="protein sequence ID" value="KEI43384.1"/>
    <property type="molecule type" value="Genomic_DNA"/>
</dbReference>
<name>A0A073B6T2_9PSEU</name>
<organism evidence="7 8">
    <name type="scientific">Saccharopolyspora rectivirgula</name>
    <dbReference type="NCBI Taxonomy" id="28042"/>
    <lineage>
        <taxon>Bacteria</taxon>
        <taxon>Bacillati</taxon>
        <taxon>Actinomycetota</taxon>
        <taxon>Actinomycetes</taxon>
        <taxon>Pseudonocardiales</taxon>
        <taxon>Pseudonocardiaceae</taxon>
        <taxon>Saccharopolyspora</taxon>
    </lineage>
</organism>
<reference evidence="7 8" key="1">
    <citation type="submission" date="2014-06" db="EMBL/GenBank/DDBJ databases">
        <title>Saccharopolyspora rectivirgula DSM-43113 Genome sequencing.</title>
        <authorList>
            <person name="Barrera C."/>
            <person name="Millon L."/>
            <person name="Rognon B."/>
            <person name="Zaugg C."/>
            <person name="Monod M."/>
        </authorList>
    </citation>
    <scope>NUCLEOTIDE SEQUENCE [LARGE SCALE GENOMIC DNA]</scope>
    <source>
        <strain evidence="7 8">DSM 43113</strain>
    </source>
</reference>
<evidence type="ECO:0000256" key="4">
    <source>
        <dbReference type="PROSITE-ProRule" id="PRU00335"/>
    </source>
</evidence>
<feature type="domain" description="HTH tetR-type" evidence="6">
    <location>
        <begin position="23"/>
        <end position="83"/>
    </location>
</feature>
<feature type="compositionally biased region" description="Polar residues" evidence="5">
    <location>
        <begin position="1"/>
        <end position="15"/>
    </location>
</feature>
<evidence type="ECO:0000256" key="3">
    <source>
        <dbReference type="ARBA" id="ARBA00023163"/>
    </source>
</evidence>
<dbReference type="PANTHER" id="PTHR47506:SF1">
    <property type="entry name" value="HTH-TYPE TRANSCRIPTIONAL REGULATOR YJDC"/>
    <property type="match status" value="1"/>
</dbReference>
<evidence type="ECO:0000313" key="7">
    <source>
        <dbReference type="EMBL" id="KEI43384.1"/>
    </source>
</evidence>
<dbReference type="Gene3D" id="1.10.357.10">
    <property type="entry name" value="Tetracycline Repressor, domain 2"/>
    <property type="match status" value="1"/>
</dbReference>
<protein>
    <submittedName>
        <fullName evidence="7">TetR family transcriptional regulator</fullName>
    </submittedName>
</protein>